<evidence type="ECO:0000313" key="8">
    <source>
        <dbReference type="EMBL" id="CAF9923343.1"/>
    </source>
</evidence>
<evidence type="ECO:0000256" key="7">
    <source>
        <dbReference type="SAM" id="MobiDB-lite"/>
    </source>
</evidence>
<feature type="compositionally biased region" description="Basic and acidic residues" evidence="7">
    <location>
        <begin position="10"/>
        <end position="20"/>
    </location>
</feature>
<dbReference type="Proteomes" id="UP000664521">
    <property type="component" value="Unassembled WGS sequence"/>
</dbReference>
<dbReference type="InterPro" id="IPR016024">
    <property type="entry name" value="ARM-type_fold"/>
</dbReference>
<keyword evidence="3" id="KW-0677">Repeat</keyword>
<dbReference type="InterPro" id="IPR001313">
    <property type="entry name" value="Pumilio_RNA-bd_rpt"/>
</dbReference>
<evidence type="ECO:0000256" key="4">
    <source>
        <dbReference type="ARBA" id="ARBA00024893"/>
    </source>
</evidence>
<organism evidence="8 9">
    <name type="scientific">Heterodermia speciosa</name>
    <dbReference type="NCBI Taxonomy" id="116794"/>
    <lineage>
        <taxon>Eukaryota</taxon>
        <taxon>Fungi</taxon>
        <taxon>Dikarya</taxon>
        <taxon>Ascomycota</taxon>
        <taxon>Pezizomycotina</taxon>
        <taxon>Lecanoromycetes</taxon>
        <taxon>OSLEUM clade</taxon>
        <taxon>Lecanoromycetidae</taxon>
        <taxon>Caliciales</taxon>
        <taxon>Physciaceae</taxon>
        <taxon>Heterodermia</taxon>
    </lineage>
</organism>
<comment type="function">
    <text evidence="4">RNA-binding nucleolar protein required for pre-rRNA processing. Involved in production of 18S rRNA and assembly of small ribosomal subunit.</text>
</comment>
<keyword evidence="9" id="KW-1185">Reference proteome</keyword>
<dbReference type="AlphaFoldDB" id="A0A8H3FF50"/>
<comment type="caution">
    <text evidence="8">The sequence shown here is derived from an EMBL/GenBank/DDBJ whole genome shotgun (WGS) entry which is preliminary data.</text>
</comment>
<dbReference type="GO" id="GO:0000480">
    <property type="term" value="P:endonucleolytic cleavage in 5'-ETS of tricistronic rRNA transcript (SSU-rRNA, 5.8S rRNA, LSU-rRNA)"/>
    <property type="evidence" value="ECO:0007669"/>
    <property type="project" value="TreeGrafter"/>
</dbReference>
<dbReference type="Gene3D" id="1.25.10.10">
    <property type="entry name" value="Leucine-rich Repeat Variant"/>
    <property type="match status" value="2"/>
</dbReference>
<evidence type="ECO:0000256" key="6">
    <source>
        <dbReference type="ARBA" id="ARBA00031929"/>
    </source>
</evidence>
<dbReference type="GO" id="GO:0000447">
    <property type="term" value="P:endonucleolytic cleavage in ITS1 to separate SSU-rRNA from 5.8S rRNA and LSU-rRNA from tricistronic rRNA transcript (SSU-rRNA, 5.8S rRNA, LSU-rRNA)"/>
    <property type="evidence" value="ECO:0007669"/>
    <property type="project" value="TreeGrafter"/>
</dbReference>
<dbReference type="GO" id="GO:0030688">
    <property type="term" value="C:preribosome, small subunit precursor"/>
    <property type="evidence" value="ECO:0007669"/>
    <property type="project" value="TreeGrafter"/>
</dbReference>
<feature type="compositionally biased region" description="Basic and acidic residues" evidence="7">
    <location>
        <begin position="30"/>
        <end position="43"/>
    </location>
</feature>
<dbReference type="GO" id="GO:0003723">
    <property type="term" value="F:RNA binding"/>
    <property type="evidence" value="ECO:0007669"/>
    <property type="project" value="InterPro"/>
</dbReference>
<name>A0A8H3FF50_9LECA</name>
<dbReference type="InterPro" id="IPR011989">
    <property type="entry name" value="ARM-like"/>
</dbReference>
<dbReference type="Pfam" id="PF22493">
    <property type="entry name" value="PUF_NOP9"/>
    <property type="match status" value="1"/>
</dbReference>
<proteinExistence type="predicted"/>
<dbReference type="EMBL" id="CAJPDS010000033">
    <property type="protein sequence ID" value="CAF9923343.1"/>
    <property type="molecule type" value="Genomic_DNA"/>
</dbReference>
<dbReference type="SUPFAM" id="SSF48371">
    <property type="entry name" value="ARM repeat"/>
    <property type="match status" value="2"/>
</dbReference>
<feature type="compositionally biased region" description="Polar residues" evidence="7">
    <location>
        <begin position="44"/>
        <end position="53"/>
    </location>
</feature>
<evidence type="ECO:0000256" key="1">
    <source>
        <dbReference type="ARBA" id="ARBA00004604"/>
    </source>
</evidence>
<sequence>MPKEHKKRGRREEKRKREIENGNQQATKRQRTDTEQEAVETRLDMNQSSSAQGQGDEGRSRPKEMPFYGMLDDEEQEYFKQADTMLELNQFPTSEERELFLTKVYTEAKGKELKIANSQSCSRLMERLILSSTSSQLKFLFQKFSGHFLHLVQHRFASHCCETLFTQAAPLVTEELTAALETEKTQTESGDAPLSAEDLFLAALDELEGNLGYLMTDAFASHTLRVLLMVLAGRPIADINSKNLIKSKKAENISSAGSKSTSNGAIMRSRTVPNSFNEALDHMTSSMVAGLDTTYLRALATHPTGNPVLQLLIELELSRSGKTKAKDPASLFRKLLPDDPPEEGTESASFINGLLYDMVGSRLLEIIIQFAPGKTFKSLYKSLFRERLGSLARNEIASYPAIKILERLSKEELQYAVAQICPLIGALIERSRTAVIKVLIERCHVREIDTHQIIAAIQGNYGNEPAKALLKILSFHSAKLEGIAEDRQKQIEDQNIGKVHGSLLAQSMLAAPGPMRELVLEGLLAVEVPTLLDIAKDRSATHVLQTSLVCSDQETGSKFRRITIQRLTPHAVDLSMDKTASHVIDAVWKASSNLKYPREQIALELAKSETLLRQCSPGKAVWRNWKMDLFKRNKTQWTRGDSENAMPDVSLTMTQKAAKTGMMVENGEQRAKTPLELARERYAKGLPKPRKKGNAVSGGNSVAVKGKEPRIGLKVQN</sequence>
<dbReference type="GO" id="GO:0005730">
    <property type="term" value="C:nucleolus"/>
    <property type="evidence" value="ECO:0007669"/>
    <property type="project" value="UniProtKB-SubCell"/>
</dbReference>
<dbReference type="SMART" id="SM00025">
    <property type="entry name" value="Pumilio"/>
    <property type="match status" value="8"/>
</dbReference>
<gene>
    <name evidence="8" type="primary">NOP9</name>
    <name evidence="8" type="ORF">HETSPECPRED_005300</name>
</gene>
<evidence type="ECO:0000256" key="5">
    <source>
        <dbReference type="ARBA" id="ARBA00030932"/>
    </source>
</evidence>
<feature type="region of interest" description="Disordered" evidence="7">
    <location>
        <begin position="1"/>
        <end position="66"/>
    </location>
</feature>
<evidence type="ECO:0000256" key="2">
    <source>
        <dbReference type="ARBA" id="ARBA00016427"/>
    </source>
</evidence>
<dbReference type="PANTHER" id="PTHR13102:SF0">
    <property type="entry name" value="NUCLEOLAR PROTEIN 9"/>
    <property type="match status" value="1"/>
</dbReference>
<reference evidence="8" key="1">
    <citation type="submission" date="2021-03" db="EMBL/GenBank/DDBJ databases">
        <authorList>
            <person name="Tagirdzhanova G."/>
        </authorList>
    </citation>
    <scope>NUCLEOTIDE SEQUENCE</scope>
</reference>
<comment type="subcellular location">
    <subcellularLocation>
        <location evidence="1">Nucleus</location>
        <location evidence="1">Nucleolus</location>
    </subcellularLocation>
</comment>
<dbReference type="InterPro" id="IPR040000">
    <property type="entry name" value="NOP9"/>
</dbReference>
<dbReference type="GO" id="GO:0000056">
    <property type="term" value="P:ribosomal small subunit export from nucleus"/>
    <property type="evidence" value="ECO:0007669"/>
    <property type="project" value="TreeGrafter"/>
</dbReference>
<accession>A0A8H3FF50</accession>
<protein>
    <recommendedName>
        <fullName evidence="2">Nucleolar protein 9</fullName>
    </recommendedName>
    <alternativeName>
        <fullName evidence="5 6">Pumilio domain-containing protein NOP9</fullName>
    </alternativeName>
</protein>
<dbReference type="GO" id="GO:0030686">
    <property type="term" value="C:90S preribosome"/>
    <property type="evidence" value="ECO:0007669"/>
    <property type="project" value="TreeGrafter"/>
</dbReference>
<dbReference type="OrthoDB" id="392571at2759"/>
<dbReference type="PANTHER" id="PTHR13102">
    <property type="entry name" value="NUCLEOLAR PROTEIN 9"/>
    <property type="match status" value="1"/>
</dbReference>
<evidence type="ECO:0000256" key="3">
    <source>
        <dbReference type="ARBA" id="ARBA00022737"/>
    </source>
</evidence>
<feature type="region of interest" description="Disordered" evidence="7">
    <location>
        <begin position="684"/>
        <end position="717"/>
    </location>
</feature>
<dbReference type="GO" id="GO:0000472">
    <property type="term" value="P:endonucleolytic cleavage to generate mature 5'-end of SSU-rRNA from (SSU-rRNA, 5.8S rRNA, LSU-rRNA)"/>
    <property type="evidence" value="ECO:0007669"/>
    <property type="project" value="TreeGrafter"/>
</dbReference>
<evidence type="ECO:0000313" key="9">
    <source>
        <dbReference type="Proteomes" id="UP000664521"/>
    </source>
</evidence>